<comment type="caution">
    <text evidence="2">The sequence shown here is derived from an EMBL/GenBank/DDBJ whole genome shotgun (WGS) entry which is preliminary data.</text>
</comment>
<dbReference type="Pfam" id="PF13501">
    <property type="entry name" value="SoxY"/>
    <property type="match status" value="1"/>
</dbReference>
<evidence type="ECO:0000259" key="1">
    <source>
        <dbReference type="Pfam" id="PF13501"/>
    </source>
</evidence>
<dbReference type="InterPro" id="IPR016568">
    <property type="entry name" value="Sulphur_oxidation_SoxY"/>
</dbReference>
<proteinExistence type="predicted"/>
<dbReference type="InterPro" id="IPR038162">
    <property type="entry name" value="SoxY_sf"/>
</dbReference>
<dbReference type="AlphaFoldDB" id="A0A2R5F5N9"/>
<keyword evidence="3" id="KW-1185">Reference proteome</keyword>
<name>A0A2R5F5N9_9PROT</name>
<dbReference type="Gene3D" id="2.60.40.2470">
    <property type="entry name" value="SoxY domain"/>
    <property type="match status" value="1"/>
</dbReference>
<dbReference type="PIRSF" id="PIRSF010312">
    <property type="entry name" value="Sulphur_oxidation_SoxY"/>
    <property type="match status" value="1"/>
</dbReference>
<reference evidence="2 3" key="1">
    <citation type="journal article" date="2018" name="Environ. Microbiol.">
        <title>Isolation and genomic characterization of Novimethylophilus kurashikiensis gen. nov. sp. nov., a new lanthanide-dependent methylotrophic species of Methylophilaceae.</title>
        <authorList>
            <person name="Lv H."/>
            <person name="Sahin N."/>
            <person name="Tani A."/>
        </authorList>
    </citation>
    <scope>NUCLEOTIDE SEQUENCE [LARGE SCALE GENOMIC DNA]</scope>
    <source>
        <strain evidence="2 3">La2-4</strain>
    </source>
</reference>
<evidence type="ECO:0000313" key="3">
    <source>
        <dbReference type="Proteomes" id="UP000245081"/>
    </source>
</evidence>
<dbReference type="OrthoDB" id="9798154at2"/>
<gene>
    <name evidence="2" type="primary">soxY</name>
    <name evidence="2" type="ORF">NMK_1201</name>
</gene>
<protein>
    <submittedName>
        <fullName evidence="2">Sulfur-oxidizing protein SoxY</fullName>
    </submittedName>
</protein>
<dbReference type="NCBIfam" id="TIGR04488">
    <property type="entry name" value="SoxY_true_GGCGG"/>
    <property type="match status" value="1"/>
</dbReference>
<accession>A0A2R5F5N9</accession>
<evidence type="ECO:0000313" key="2">
    <source>
        <dbReference type="EMBL" id="GBG13650.1"/>
    </source>
</evidence>
<dbReference type="InterPro" id="IPR032711">
    <property type="entry name" value="SoxY"/>
</dbReference>
<feature type="domain" description="Ig-like SoxY" evidence="1">
    <location>
        <begin position="52"/>
        <end position="148"/>
    </location>
</feature>
<dbReference type="EMBL" id="BDOQ01000003">
    <property type="protein sequence ID" value="GBG13650.1"/>
    <property type="molecule type" value="Genomic_DNA"/>
</dbReference>
<dbReference type="Proteomes" id="UP000245081">
    <property type="component" value="Unassembled WGS sequence"/>
</dbReference>
<sequence length="149" mass="15656">MNDSRRSFIQAGVALLGLMALAPLKALAAIWNKPAFESTSVDGALAGLDAKSPQPSKDIVLSAPDLAENGAIVQIEVESRIPNTEAIAIISDKNPTPLIANFVFSEGVDPYVVTRIKMAETSELRAVVKAGGRYFMASRKVEVAVGGCG</sequence>
<dbReference type="PROSITE" id="PS51318">
    <property type="entry name" value="TAT"/>
    <property type="match status" value="1"/>
</dbReference>
<dbReference type="InterPro" id="IPR006311">
    <property type="entry name" value="TAT_signal"/>
</dbReference>
<organism evidence="2 3">
    <name type="scientific">Novimethylophilus kurashikiensis</name>
    <dbReference type="NCBI Taxonomy" id="1825523"/>
    <lineage>
        <taxon>Bacteria</taxon>
        <taxon>Pseudomonadati</taxon>
        <taxon>Pseudomonadota</taxon>
        <taxon>Betaproteobacteria</taxon>
        <taxon>Nitrosomonadales</taxon>
        <taxon>Methylophilaceae</taxon>
        <taxon>Novimethylophilus</taxon>
    </lineage>
</organism>
<dbReference type="RefSeq" id="WP_109014827.1">
    <property type="nucleotide sequence ID" value="NZ_BDOQ01000003.1"/>
</dbReference>